<keyword evidence="5" id="KW-1015">Disulfide bond</keyword>
<dbReference type="Proteomes" id="UP000694393">
    <property type="component" value="Unplaced"/>
</dbReference>
<evidence type="ECO:0000256" key="1">
    <source>
        <dbReference type="ARBA" id="ARBA00004613"/>
    </source>
</evidence>
<dbReference type="Gene3D" id="2.40.128.30">
    <property type="entry name" value="Avidin-like"/>
    <property type="match status" value="1"/>
</dbReference>
<dbReference type="Ensembl" id="ENSPCET00000016867.1">
    <property type="protein sequence ID" value="ENSPCEP00000016296.1"/>
    <property type="gene ID" value="ENSPCEG00000012797.1"/>
</dbReference>
<evidence type="ECO:0000313" key="9">
    <source>
        <dbReference type="Proteomes" id="UP000694393"/>
    </source>
</evidence>
<evidence type="ECO:0000256" key="6">
    <source>
        <dbReference type="ARBA" id="ARBA00023180"/>
    </source>
</evidence>
<dbReference type="InterPro" id="IPR005468">
    <property type="entry name" value="Avidin/str"/>
</dbReference>
<evidence type="ECO:0000256" key="3">
    <source>
        <dbReference type="ARBA" id="ARBA00022525"/>
    </source>
</evidence>
<reference evidence="8" key="1">
    <citation type="submission" date="2025-05" db="UniProtKB">
        <authorList>
            <consortium name="Ensembl"/>
        </authorList>
    </citation>
    <scope>IDENTIFICATION</scope>
</reference>
<dbReference type="Ensembl" id="ENSPCET00000016822.1">
    <property type="protein sequence ID" value="ENSPCEP00000016251.1"/>
    <property type="gene ID" value="ENSPCEG00000012780.1"/>
</dbReference>
<comment type="subcellular location">
    <subcellularLocation>
        <location evidence="1">Secreted</location>
    </subcellularLocation>
</comment>
<comment type="similarity">
    <text evidence="2">Belongs to the avidin/streptavidin family.</text>
</comment>
<evidence type="ECO:0008006" key="10">
    <source>
        <dbReference type="Google" id="ProtNLM"/>
    </source>
</evidence>
<sequence length="109" mass="12220">FSVTCLDFSEKGEFSGEYLTTVTAGSNCIRRSPLKGAQHDMKQRAQPTFGFTVNWEMFSNSTTVFVGQCFLDEKRKETLQTAWLLREQVGSPRDDWKTAGPGAGIFTQL</sequence>
<evidence type="ECO:0000256" key="2">
    <source>
        <dbReference type="ARBA" id="ARBA00006297"/>
    </source>
</evidence>
<protein>
    <recommendedName>
        <fullName evidence="10">Avidin</fullName>
    </recommendedName>
</protein>
<accession>A0A8C8S694</accession>
<dbReference type="PANTHER" id="PTHR34399:SF3">
    <property type="entry name" value="AVID PROTEIN-RELATED"/>
    <property type="match status" value="1"/>
</dbReference>
<keyword evidence="3" id="KW-0964">Secreted</keyword>
<dbReference type="PANTHER" id="PTHR34399">
    <property type="entry name" value="AVIDIN-RELATED"/>
    <property type="match status" value="1"/>
</dbReference>
<dbReference type="GO" id="GO:0009374">
    <property type="term" value="F:biotin binding"/>
    <property type="evidence" value="ECO:0007669"/>
    <property type="project" value="InterPro"/>
</dbReference>
<keyword evidence="7" id="KW-0092">Biotin</keyword>
<dbReference type="Pfam" id="PF01382">
    <property type="entry name" value="Avidin"/>
    <property type="match status" value="1"/>
</dbReference>
<evidence type="ECO:0000256" key="5">
    <source>
        <dbReference type="ARBA" id="ARBA00023157"/>
    </source>
</evidence>
<proteinExistence type="inferred from homology"/>
<organism evidence="8 9">
    <name type="scientific">Pelusios castaneus</name>
    <name type="common">West African mud turtle</name>
    <dbReference type="NCBI Taxonomy" id="367368"/>
    <lineage>
        <taxon>Eukaryota</taxon>
        <taxon>Metazoa</taxon>
        <taxon>Chordata</taxon>
        <taxon>Craniata</taxon>
        <taxon>Vertebrata</taxon>
        <taxon>Euteleostomi</taxon>
        <taxon>Archelosauria</taxon>
        <taxon>Testudinata</taxon>
        <taxon>Testudines</taxon>
        <taxon>Pleurodira</taxon>
        <taxon>Pelomedusidae</taxon>
        <taxon>Pelusios</taxon>
    </lineage>
</organism>
<keyword evidence="4" id="KW-0732">Signal</keyword>
<name>A0A8C8S694_9SAUR</name>
<dbReference type="PRINTS" id="PR00709">
    <property type="entry name" value="AVIDIN"/>
</dbReference>
<evidence type="ECO:0000313" key="8">
    <source>
        <dbReference type="Ensembl" id="ENSPCEP00000016251.1"/>
    </source>
</evidence>
<dbReference type="InterPro" id="IPR005469">
    <property type="entry name" value="Avidin"/>
</dbReference>
<dbReference type="GO" id="GO:0005576">
    <property type="term" value="C:extracellular region"/>
    <property type="evidence" value="ECO:0007669"/>
    <property type="project" value="UniProtKB-SubCell"/>
</dbReference>
<evidence type="ECO:0000256" key="7">
    <source>
        <dbReference type="ARBA" id="ARBA00023267"/>
    </source>
</evidence>
<dbReference type="SUPFAM" id="SSF50876">
    <property type="entry name" value="Avidin/streptavidin"/>
    <property type="match status" value="1"/>
</dbReference>
<keyword evidence="9" id="KW-1185">Reference proteome</keyword>
<dbReference type="InterPro" id="IPR036896">
    <property type="entry name" value="Avidin-like_sf"/>
</dbReference>
<dbReference type="PROSITE" id="PS51326">
    <property type="entry name" value="AVIDIN_2"/>
    <property type="match status" value="1"/>
</dbReference>
<dbReference type="InterPro" id="IPR051764">
    <property type="entry name" value="Avidin/Streptavidin-rel"/>
</dbReference>
<keyword evidence="6" id="KW-0325">Glycoprotein</keyword>
<dbReference type="AlphaFoldDB" id="A0A8C8S694"/>
<evidence type="ECO:0000256" key="4">
    <source>
        <dbReference type="ARBA" id="ARBA00022729"/>
    </source>
</evidence>